<gene>
    <name evidence="2" type="ORF">HBH25_16165</name>
</gene>
<protein>
    <submittedName>
        <fullName evidence="2">Uncharacterized protein</fullName>
    </submittedName>
</protein>
<evidence type="ECO:0000313" key="3">
    <source>
        <dbReference type="Proteomes" id="UP000746535"/>
    </source>
</evidence>
<evidence type="ECO:0000256" key="1">
    <source>
        <dbReference type="SAM" id="Phobius"/>
    </source>
</evidence>
<proteinExistence type="predicted"/>
<dbReference type="Proteomes" id="UP000746535">
    <property type="component" value="Unassembled WGS sequence"/>
</dbReference>
<keyword evidence="3" id="KW-1185">Reference proteome</keyword>
<keyword evidence="1" id="KW-1133">Transmembrane helix</keyword>
<name>A0ABX0YG36_9PSED</name>
<evidence type="ECO:0000313" key="2">
    <source>
        <dbReference type="EMBL" id="NJP02384.1"/>
    </source>
</evidence>
<feature type="transmembrane region" description="Helical" evidence="1">
    <location>
        <begin position="111"/>
        <end position="137"/>
    </location>
</feature>
<reference evidence="2 3" key="1">
    <citation type="submission" date="2020-03" db="EMBL/GenBank/DDBJ databases">
        <authorList>
            <person name="Wang L."/>
            <person name="He N."/>
            <person name="Li Y."/>
            <person name="Fang Y."/>
            <person name="Zhang F."/>
        </authorList>
    </citation>
    <scope>NUCLEOTIDE SEQUENCE [LARGE SCALE GENOMIC DNA]</scope>
    <source>
        <strain evidence="3">hsmgli-8</strain>
    </source>
</reference>
<organism evidence="2 3">
    <name type="scientific">Pseudomonas quercus</name>
    <dbReference type="NCBI Taxonomy" id="2722792"/>
    <lineage>
        <taxon>Bacteria</taxon>
        <taxon>Pseudomonadati</taxon>
        <taxon>Pseudomonadota</taxon>
        <taxon>Gammaproteobacteria</taxon>
        <taxon>Pseudomonadales</taxon>
        <taxon>Pseudomonadaceae</taxon>
        <taxon>Pseudomonas</taxon>
    </lineage>
</organism>
<comment type="caution">
    <text evidence="2">The sequence shown here is derived from an EMBL/GenBank/DDBJ whole genome shotgun (WGS) entry which is preliminary data.</text>
</comment>
<keyword evidence="1" id="KW-0812">Transmembrane</keyword>
<keyword evidence="1" id="KW-0472">Membrane</keyword>
<sequence length="174" mass="19647">MADGSYNYIYKELVESEDDILGIIAYSLYKRQKIECIRNFKDKTGNNPADKDLVPFHDVSNSASQLESYRNQASQLAQNFLDISLSTEAQRLEKYYADKANEEIKSIRPGFWIGVWQSVVGSVVFVSLLGFLVFFTWSLNQGPKQVIEQVFDIKIISSTDAELDSAQVDKAVNG</sequence>
<dbReference type="EMBL" id="JAAVJI010000010">
    <property type="protein sequence ID" value="NJP02384.1"/>
    <property type="molecule type" value="Genomic_DNA"/>
</dbReference>
<dbReference type="RefSeq" id="WP_168084968.1">
    <property type="nucleotide sequence ID" value="NZ_JAAVJI010000010.1"/>
</dbReference>
<accession>A0ABX0YG36</accession>